<comment type="function">
    <text evidence="12">Required for formation of the rod structure in the basal body of the flagellar apparatus. Together with FliI and FliH, may constitute the export apparatus of flagellin.</text>
</comment>
<dbReference type="PATRIC" id="fig|52689.4.peg.232"/>
<comment type="subcellular location">
    <subcellularLocation>
        <location evidence="1">Cell membrane</location>
        <topology evidence="1">Multi-pass membrane protein</topology>
    </subcellularLocation>
</comment>
<dbReference type="NCBIfam" id="TIGR00328">
    <property type="entry name" value="flhB"/>
    <property type="match status" value="1"/>
</dbReference>
<evidence type="ECO:0000256" key="7">
    <source>
        <dbReference type="ARBA" id="ARBA00022795"/>
    </source>
</evidence>
<dbReference type="PRINTS" id="PR00950">
    <property type="entry name" value="TYPE3IMSPROT"/>
</dbReference>
<keyword evidence="15" id="KW-1185">Reference proteome</keyword>
<protein>
    <recommendedName>
        <fullName evidence="3 12">Flagellar biosynthetic protein FlhB</fullName>
    </recommendedName>
</protein>
<keyword evidence="11 12" id="KW-1006">Bacterial flagellum protein export</keyword>
<organism evidence="14 15">
    <name type="scientific">Acetobacterium bakii</name>
    <dbReference type="NCBI Taxonomy" id="52689"/>
    <lineage>
        <taxon>Bacteria</taxon>
        <taxon>Bacillati</taxon>
        <taxon>Bacillota</taxon>
        <taxon>Clostridia</taxon>
        <taxon>Eubacteriales</taxon>
        <taxon>Eubacteriaceae</taxon>
        <taxon>Acetobacterium</taxon>
    </lineage>
</organism>
<dbReference type="SUPFAM" id="SSF160544">
    <property type="entry name" value="EscU C-terminal domain-like"/>
    <property type="match status" value="1"/>
</dbReference>
<evidence type="ECO:0000256" key="8">
    <source>
        <dbReference type="ARBA" id="ARBA00022927"/>
    </source>
</evidence>
<dbReference type="GO" id="GO:0044780">
    <property type="term" value="P:bacterial-type flagellum assembly"/>
    <property type="evidence" value="ECO:0007669"/>
    <property type="project" value="InterPro"/>
</dbReference>
<comment type="similarity">
    <text evidence="2 12">Belongs to the type III secretion exporter family.</text>
</comment>
<dbReference type="STRING" id="52689.AKG39_05710"/>
<keyword evidence="10 12" id="KW-0472">Membrane</keyword>
<feature type="transmembrane region" description="Helical" evidence="12">
    <location>
        <begin position="30"/>
        <end position="52"/>
    </location>
</feature>
<keyword evidence="7 12" id="KW-1005">Bacterial flagellum biogenesis</keyword>
<keyword evidence="14" id="KW-0969">Cilium</keyword>
<dbReference type="Pfam" id="PF01312">
    <property type="entry name" value="Bac_export_2"/>
    <property type="match status" value="1"/>
</dbReference>
<comment type="caution">
    <text evidence="14">The sequence shown here is derived from an EMBL/GenBank/DDBJ whole genome shotgun (WGS) entry which is preliminary data.</text>
</comment>
<evidence type="ECO:0000256" key="1">
    <source>
        <dbReference type="ARBA" id="ARBA00004651"/>
    </source>
</evidence>
<evidence type="ECO:0000256" key="12">
    <source>
        <dbReference type="RuleBase" id="RU364091"/>
    </source>
</evidence>
<proteinExistence type="inferred from homology"/>
<sequence>MAQSDKTEKATPKKKKDERKKGNAYQSKDVVSVILLFMGFFLISQLGLFIVLQIRGLYQGQMAKIGELQTLTVTTCMQILRESIQVFFIATLPIVIVLAISAIIMVGVQTGFLVSGDLIKFKHSRISLMQGIKRLFSLRSLMELAKSIVKVLLVLITIYTFVKGLLTVAPDLLSTQLNESISYMGEQIIAMVTKICLIFSVVAILDYAYQKYDYEKKLMMTKQEIKDEYKQSEGDPQIKGKIKEKQRQMSQNRMMQQVPTADVIVRNPTHFAIALKYDIDHDAAPIIIAKGKDSLALRIVEVGEKHNVPIKENRLLARGLYEMAEVNDYIPAELYQAVAELIAWVYSEKEKGKGAA</sequence>
<feature type="compositionally biased region" description="Basic and acidic residues" evidence="13">
    <location>
        <begin position="1"/>
        <end position="11"/>
    </location>
</feature>
<dbReference type="InterPro" id="IPR006136">
    <property type="entry name" value="FlhB"/>
</dbReference>
<feature type="region of interest" description="Disordered" evidence="13">
    <location>
        <begin position="1"/>
        <end position="21"/>
    </location>
</feature>
<name>A0A0L6U297_9FIRM</name>
<dbReference type="GO" id="GO:0009306">
    <property type="term" value="P:protein secretion"/>
    <property type="evidence" value="ECO:0007669"/>
    <property type="project" value="InterPro"/>
</dbReference>
<accession>A0A0L6U297</accession>
<dbReference type="InterPro" id="IPR029025">
    <property type="entry name" value="T3SS_substrate_exporter_C"/>
</dbReference>
<dbReference type="EMBL" id="LGYO01000011">
    <property type="protein sequence ID" value="KNZ42636.1"/>
    <property type="molecule type" value="Genomic_DNA"/>
</dbReference>
<dbReference type="AlphaFoldDB" id="A0A0L6U297"/>
<feature type="transmembrane region" description="Helical" evidence="12">
    <location>
        <begin position="87"/>
        <end position="114"/>
    </location>
</feature>
<keyword evidence="6 12" id="KW-0812">Transmembrane</keyword>
<keyword evidence="14" id="KW-0282">Flagellum</keyword>
<evidence type="ECO:0000256" key="10">
    <source>
        <dbReference type="ARBA" id="ARBA00023136"/>
    </source>
</evidence>
<dbReference type="OrthoDB" id="9807950at2"/>
<keyword evidence="8 12" id="KW-0653">Protein transport</keyword>
<feature type="transmembrane region" description="Helical" evidence="12">
    <location>
        <begin position="148"/>
        <end position="168"/>
    </location>
</feature>
<dbReference type="Gene3D" id="6.10.250.2080">
    <property type="match status" value="1"/>
</dbReference>
<evidence type="ECO:0000256" key="3">
    <source>
        <dbReference type="ARBA" id="ARBA00021622"/>
    </source>
</evidence>
<evidence type="ECO:0000256" key="2">
    <source>
        <dbReference type="ARBA" id="ARBA00010690"/>
    </source>
</evidence>
<feature type="transmembrane region" description="Helical" evidence="12">
    <location>
        <begin position="188"/>
        <end position="209"/>
    </location>
</feature>
<evidence type="ECO:0000313" key="15">
    <source>
        <dbReference type="Proteomes" id="UP000036873"/>
    </source>
</evidence>
<evidence type="ECO:0000256" key="4">
    <source>
        <dbReference type="ARBA" id="ARBA00022448"/>
    </source>
</evidence>
<dbReference type="RefSeq" id="WP_050739400.1">
    <property type="nucleotide sequence ID" value="NZ_LGYO01000011.1"/>
</dbReference>
<keyword evidence="14" id="KW-0966">Cell projection</keyword>
<keyword evidence="4 12" id="KW-0813">Transport</keyword>
<evidence type="ECO:0000256" key="9">
    <source>
        <dbReference type="ARBA" id="ARBA00022989"/>
    </source>
</evidence>
<dbReference type="PANTHER" id="PTHR30531:SF12">
    <property type="entry name" value="FLAGELLAR BIOSYNTHETIC PROTEIN FLHB"/>
    <property type="match status" value="1"/>
</dbReference>
<reference evidence="15" key="1">
    <citation type="submission" date="2015-07" db="EMBL/GenBank/DDBJ databases">
        <title>Draft genome sequence of Acetobacterium bakii DSM 8293, a potential psychrophilic chemical producer through syngas fermentation.</title>
        <authorList>
            <person name="Song Y."/>
            <person name="Hwang S."/>
            <person name="Cho B.-K."/>
        </authorList>
    </citation>
    <scope>NUCLEOTIDE SEQUENCE [LARGE SCALE GENOMIC DNA]</scope>
    <source>
        <strain evidence="15">DSM 8239</strain>
    </source>
</reference>
<evidence type="ECO:0000256" key="13">
    <source>
        <dbReference type="SAM" id="MobiDB-lite"/>
    </source>
</evidence>
<gene>
    <name evidence="12" type="primary">flhB</name>
    <name evidence="14" type="ORF">AKG39_05710</name>
</gene>
<dbReference type="InterPro" id="IPR006135">
    <property type="entry name" value="T3SS_substrate_exporter"/>
</dbReference>
<dbReference type="Gene3D" id="3.40.1690.10">
    <property type="entry name" value="secretion proteins EscU"/>
    <property type="match status" value="1"/>
</dbReference>
<evidence type="ECO:0000256" key="5">
    <source>
        <dbReference type="ARBA" id="ARBA00022475"/>
    </source>
</evidence>
<evidence type="ECO:0000256" key="11">
    <source>
        <dbReference type="ARBA" id="ARBA00023225"/>
    </source>
</evidence>
<evidence type="ECO:0000256" key="6">
    <source>
        <dbReference type="ARBA" id="ARBA00022692"/>
    </source>
</evidence>
<evidence type="ECO:0000313" key="14">
    <source>
        <dbReference type="EMBL" id="KNZ42636.1"/>
    </source>
</evidence>
<dbReference type="GO" id="GO:0005886">
    <property type="term" value="C:plasma membrane"/>
    <property type="evidence" value="ECO:0007669"/>
    <property type="project" value="UniProtKB-SubCell"/>
</dbReference>
<keyword evidence="9 12" id="KW-1133">Transmembrane helix</keyword>
<keyword evidence="5 12" id="KW-1003">Cell membrane</keyword>
<dbReference type="Proteomes" id="UP000036873">
    <property type="component" value="Unassembled WGS sequence"/>
</dbReference>
<dbReference type="PANTHER" id="PTHR30531">
    <property type="entry name" value="FLAGELLAR BIOSYNTHETIC PROTEIN FLHB"/>
    <property type="match status" value="1"/>
</dbReference>